<dbReference type="RefSeq" id="WP_264144023.1">
    <property type="nucleotide sequence ID" value="NZ_JAOYEY010000047.1"/>
</dbReference>
<dbReference type="PROSITE" id="PS50975">
    <property type="entry name" value="ATP_GRASP"/>
    <property type="match status" value="1"/>
</dbReference>
<keyword evidence="4" id="KW-1185">Reference proteome</keyword>
<evidence type="ECO:0000313" key="4">
    <source>
        <dbReference type="Proteomes" id="UP001526147"/>
    </source>
</evidence>
<comment type="caution">
    <text evidence="3">The sequence shown here is derived from an EMBL/GenBank/DDBJ whole genome shotgun (WGS) entry which is preliminary data.</text>
</comment>
<dbReference type="Proteomes" id="UP001526147">
    <property type="component" value="Unassembled WGS sequence"/>
</dbReference>
<dbReference type="Gene3D" id="3.30.470.20">
    <property type="entry name" value="ATP-grasp fold, B domain"/>
    <property type="match status" value="1"/>
</dbReference>
<reference evidence="3 4" key="1">
    <citation type="submission" date="2022-10" db="EMBL/GenBank/DDBJ databases">
        <title>Draft genome assembly of moderately radiation resistant bacterium Metabacillus halosaccharovorans.</title>
        <authorList>
            <person name="Pal S."/>
            <person name="Gopinathan A."/>
        </authorList>
    </citation>
    <scope>NUCLEOTIDE SEQUENCE [LARGE SCALE GENOMIC DNA]</scope>
    <source>
        <strain evidence="3 4">VITHBRA001</strain>
    </source>
</reference>
<dbReference type="SUPFAM" id="SSF56059">
    <property type="entry name" value="Glutathione synthetase ATP-binding domain-like"/>
    <property type="match status" value="1"/>
</dbReference>
<organism evidence="3 4">
    <name type="scientific">Metabacillus halosaccharovorans</name>
    <dbReference type="NCBI Taxonomy" id="930124"/>
    <lineage>
        <taxon>Bacteria</taxon>
        <taxon>Bacillati</taxon>
        <taxon>Bacillota</taxon>
        <taxon>Bacilli</taxon>
        <taxon>Bacillales</taxon>
        <taxon>Bacillaceae</taxon>
        <taxon>Metabacillus</taxon>
    </lineage>
</organism>
<name>A0ABT3DL78_9BACI</name>
<evidence type="ECO:0000259" key="2">
    <source>
        <dbReference type="PROSITE" id="PS50975"/>
    </source>
</evidence>
<evidence type="ECO:0000313" key="3">
    <source>
        <dbReference type="EMBL" id="MCV9887820.1"/>
    </source>
</evidence>
<proteinExistence type="predicted"/>
<keyword evidence="1" id="KW-0067">ATP-binding</keyword>
<keyword evidence="1" id="KW-0547">Nucleotide-binding</keyword>
<evidence type="ECO:0000256" key="1">
    <source>
        <dbReference type="PROSITE-ProRule" id="PRU00409"/>
    </source>
</evidence>
<accession>A0ABT3DL78</accession>
<dbReference type="InterPro" id="IPR011761">
    <property type="entry name" value="ATP-grasp"/>
</dbReference>
<dbReference type="InterPro" id="IPR026838">
    <property type="entry name" value="YheC/D"/>
</dbReference>
<protein>
    <submittedName>
        <fullName evidence="3">YheC/YheD family protein</fullName>
    </submittedName>
</protein>
<gene>
    <name evidence="3" type="ORF">OIH86_19425</name>
</gene>
<dbReference type="Pfam" id="PF14398">
    <property type="entry name" value="ATPgrasp_YheCD"/>
    <property type="match status" value="1"/>
</dbReference>
<sequence>MVINIDDSSPEKTISLPADLSEICGLPEDLPYEIIVDDTCITIGPIIAMIAYRDKKKMSCGALDKLKLRFSHYKRIKGLIFVCAANCIIPNENTIEGYYFNPNGTTSKTRWKYGMFPYPNAVYKRVPIESSSYNHLISKVGDRVINSVFFLKADIVHEAEKDELFTSYFPHTEIVKNEKQIRALITRFQSVYIKPSNGSQGEGIYKITIDKNNRIKLIDRENKTTVISNKSVLLDYLREWRKKEYIIQKAIKPIGNQNIDFRVYVQKNGLQNWVCQGMIGRVANQGTIITNLKYVDKILDGHTTIKKFFRVDSQKAKDLEEEIYTRCIGVCKEIDKRFGTYGDVAVDVIVDSNLNVWILEINKVYGYNSIVKMKNKTLLETLFTTPFDYAKALAGF</sequence>
<dbReference type="EMBL" id="JAOYEY010000047">
    <property type="protein sequence ID" value="MCV9887820.1"/>
    <property type="molecule type" value="Genomic_DNA"/>
</dbReference>
<feature type="domain" description="ATP-grasp" evidence="2">
    <location>
        <begin position="161"/>
        <end position="387"/>
    </location>
</feature>